<dbReference type="CDD" id="cd00688">
    <property type="entry name" value="ISOPREN_C2_like"/>
    <property type="match status" value="1"/>
</dbReference>
<keyword evidence="3" id="KW-1185">Reference proteome</keyword>
<dbReference type="RefSeq" id="WP_208243881.1">
    <property type="nucleotide sequence ID" value="NZ_JAGEPF010000014.1"/>
</dbReference>
<dbReference type="Proteomes" id="UP000680206">
    <property type="component" value="Unassembled WGS sequence"/>
</dbReference>
<dbReference type="Pfam" id="PF13243">
    <property type="entry name" value="SQHop_cyclase_C"/>
    <property type="match status" value="1"/>
</dbReference>
<dbReference type="InterPro" id="IPR032696">
    <property type="entry name" value="SQ_cyclase_C"/>
</dbReference>
<evidence type="ECO:0000259" key="1">
    <source>
        <dbReference type="Pfam" id="PF13243"/>
    </source>
</evidence>
<gene>
    <name evidence="2" type="ORF">J4709_23215</name>
</gene>
<reference evidence="2 3" key="1">
    <citation type="submission" date="2021-03" db="EMBL/GenBank/DDBJ databases">
        <title>Actinomadura violae sp. nov., isolated from lichen in Thailand.</title>
        <authorList>
            <person name="Kanchanasin P."/>
            <person name="Saeng-In P."/>
            <person name="Phongsopitanun W."/>
            <person name="Yuki M."/>
            <person name="Kudo T."/>
            <person name="Ohkuma M."/>
            <person name="Tanasupawat S."/>
        </authorList>
    </citation>
    <scope>NUCLEOTIDE SEQUENCE [LARGE SCALE GENOMIC DNA]</scope>
    <source>
        <strain evidence="2 3">LCR2-06</strain>
    </source>
</reference>
<name>A0ABS3RUT8_9ACTN</name>
<dbReference type="SUPFAM" id="SSF48239">
    <property type="entry name" value="Terpenoid cyclases/Protein prenyltransferases"/>
    <property type="match status" value="2"/>
</dbReference>
<evidence type="ECO:0000313" key="2">
    <source>
        <dbReference type="EMBL" id="MBO2460497.1"/>
    </source>
</evidence>
<dbReference type="EMBL" id="JAGEPF010000014">
    <property type="protein sequence ID" value="MBO2460497.1"/>
    <property type="molecule type" value="Genomic_DNA"/>
</dbReference>
<evidence type="ECO:0000313" key="3">
    <source>
        <dbReference type="Proteomes" id="UP000680206"/>
    </source>
</evidence>
<comment type="caution">
    <text evidence="2">The sequence shown here is derived from an EMBL/GenBank/DDBJ whole genome shotgun (WGS) entry which is preliminary data.</text>
</comment>
<sequence length="586" mass="61221">MTVEEAEPSTASGEPPPDEVAEAANALVGGLVQAPWGTASASVYETGRVVGLAPWLTGHVRRLRFLLDQQRADGGWGPPDAGYALVPTLSATDALLSTLVPEGRPWADGAGRAEVAAAAERALRLLGDWLDDGNTPDFPDMPAIEHITPSLIEAINGRLDRLRPAPSGDSSFGWSGRLRPPAGMDGSLLPSVRKHLAEGGAVPVKLLHALEIAGPSAYGATSVRPVDVPAPPGRTARATFATVGASAAATAAWLGTRGADGGDDLDGGARRYLEAAARQWGGPVPVATPITNFERGWVLGWLARAGIPLAVPSRLIAEMQASLGEDGAPGGPGLPPDADTSSGVLYALSLLNEPVPPDLLWRYEAGAHFSSWPGEDGRSVTTNAHVLEAFGHYARSAGAGPSGRYAATARKVASWLVGRQDDAGRWTDRWHASPLYATACCALALDAFGGPDAVPAVDRAIGWVIREQRADGSWGRWDGTAEETAYAVQILTLTRAAAGGRRGVPSGDAAAAVRRGDAYLRAAVRRRSEGVRGLVPEGVRGLVADIDSDKHPLWHDKDLYRPITIVRAAVLGALHLARSDVPVSTR</sequence>
<dbReference type="Gene3D" id="1.50.10.20">
    <property type="match status" value="1"/>
</dbReference>
<protein>
    <recommendedName>
        <fullName evidence="1">Squalene cyclase C-terminal domain-containing protein</fullName>
    </recommendedName>
</protein>
<proteinExistence type="predicted"/>
<dbReference type="InterPro" id="IPR008930">
    <property type="entry name" value="Terpenoid_cyclase/PrenylTrfase"/>
</dbReference>
<organism evidence="2 3">
    <name type="scientific">Actinomadura violacea</name>
    <dbReference type="NCBI Taxonomy" id="2819934"/>
    <lineage>
        <taxon>Bacteria</taxon>
        <taxon>Bacillati</taxon>
        <taxon>Actinomycetota</taxon>
        <taxon>Actinomycetes</taxon>
        <taxon>Streptosporangiales</taxon>
        <taxon>Thermomonosporaceae</taxon>
        <taxon>Actinomadura</taxon>
    </lineage>
</organism>
<feature type="domain" description="Squalene cyclase C-terminal" evidence="1">
    <location>
        <begin position="381"/>
        <end position="489"/>
    </location>
</feature>
<accession>A0ABS3RUT8</accession>